<reference evidence="3" key="1">
    <citation type="submission" date="2020-02" db="EMBL/GenBank/DDBJ databases">
        <authorList>
            <person name="Meier V. D."/>
        </authorList>
    </citation>
    <scope>NUCLEOTIDE SEQUENCE</scope>
    <source>
        <strain evidence="3">AVDCRST_MAG93</strain>
    </source>
</reference>
<proteinExistence type="inferred from homology"/>
<feature type="compositionally biased region" description="Low complexity" evidence="2">
    <location>
        <begin position="32"/>
        <end position="42"/>
    </location>
</feature>
<feature type="compositionally biased region" description="Polar residues" evidence="2">
    <location>
        <begin position="9"/>
        <end position="21"/>
    </location>
</feature>
<evidence type="ECO:0000256" key="1">
    <source>
        <dbReference type="ARBA" id="ARBA00044755"/>
    </source>
</evidence>
<sequence>MFTRRDSQTPKPTTDTRTQPEPTAPVTPQPEPVVASPVAEAPQPAVVATPAENVSVIAAGDVFAGKLTTTNGVRVQGTVRGTIESKSNIQVDENASVEADITAENVTIAGSYKGSLNCSGRLEITASGRASGELETGRILLHEGGFFEGTLHMKAEPSTVTTQTDPARRRYSGAKD</sequence>
<comment type="similarity">
    <text evidence="1">Belongs to the bactofilin family.</text>
</comment>
<organism evidence="3">
    <name type="scientific">uncultured Chloroflexia bacterium</name>
    <dbReference type="NCBI Taxonomy" id="1672391"/>
    <lineage>
        <taxon>Bacteria</taxon>
        <taxon>Bacillati</taxon>
        <taxon>Chloroflexota</taxon>
        <taxon>Chloroflexia</taxon>
        <taxon>environmental samples</taxon>
    </lineage>
</organism>
<feature type="region of interest" description="Disordered" evidence="2">
    <location>
        <begin position="1"/>
        <end position="42"/>
    </location>
</feature>
<dbReference type="EMBL" id="CADCTR010002579">
    <property type="protein sequence ID" value="CAA9361175.1"/>
    <property type="molecule type" value="Genomic_DNA"/>
</dbReference>
<gene>
    <name evidence="3" type="ORF">AVDCRST_MAG93-7664</name>
</gene>
<accession>A0A6J4MJG3</accession>
<dbReference type="Pfam" id="PF04519">
    <property type="entry name" value="Bactofilin"/>
    <property type="match status" value="1"/>
</dbReference>
<feature type="region of interest" description="Disordered" evidence="2">
    <location>
        <begin position="155"/>
        <end position="176"/>
    </location>
</feature>
<dbReference type="InterPro" id="IPR007607">
    <property type="entry name" value="BacA/B"/>
</dbReference>
<name>A0A6J4MJG3_9CHLR</name>
<evidence type="ECO:0008006" key="4">
    <source>
        <dbReference type="Google" id="ProtNLM"/>
    </source>
</evidence>
<dbReference type="AlphaFoldDB" id="A0A6J4MJG3"/>
<protein>
    <recommendedName>
        <fullName evidence="4">Polymer-forming bactofilin</fullName>
    </recommendedName>
</protein>
<feature type="compositionally biased region" description="Pro residues" evidence="2">
    <location>
        <begin position="22"/>
        <end position="31"/>
    </location>
</feature>
<evidence type="ECO:0000256" key="2">
    <source>
        <dbReference type="SAM" id="MobiDB-lite"/>
    </source>
</evidence>
<dbReference type="PANTHER" id="PTHR35024:SF4">
    <property type="entry name" value="POLYMER-FORMING CYTOSKELETAL PROTEIN"/>
    <property type="match status" value="1"/>
</dbReference>
<evidence type="ECO:0000313" key="3">
    <source>
        <dbReference type="EMBL" id="CAA9361175.1"/>
    </source>
</evidence>
<dbReference type="PANTHER" id="PTHR35024">
    <property type="entry name" value="HYPOTHETICAL CYTOSOLIC PROTEIN"/>
    <property type="match status" value="1"/>
</dbReference>